<accession>A0A562JFF1</accession>
<gene>
    <name evidence="1" type="ORF">LY60_01327</name>
</gene>
<dbReference type="Proteomes" id="UP000315343">
    <property type="component" value="Unassembled WGS sequence"/>
</dbReference>
<evidence type="ECO:0000313" key="2">
    <source>
        <dbReference type="Proteomes" id="UP000315343"/>
    </source>
</evidence>
<name>A0A562JFF1_9FIRM</name>
<comment type="caution">
    <text evidence="1">The sequence shown here is derived from an EMBL/GenBank/DDBJ whole genome shotgun (WGS) entry which is preliminary data.</text>
</comment>
<dbReference type="EMBL" id="VLKH01000003">
    <property type="protein sequence ID" value="TWH81574.1"/>
    <property type="molecule type" value="Genomic_DNA"/>
</dbReference>
<protein>
    <submittedName>
        <fullName evidence="1">Uncharacterized protein</fullName>
    </submittedName>
</protein>
<dbReference type="AlphaFoldDB" id="A0A562JFF1"/>
<sequence length="46" mass="5374">MKVKLKDVLKAMNFINPETEYYYSTKTEEVLMIFDGMVNGDDPELI</sequence>
<keyword evidence="2" id="KW-1185">Reference proteome</keyword>
<reference evidence="1 2" key="1">
    <citation type="submission" date="2019-07" db="EMBL/GenBank/DDBJ databases">
        <title>Genomic Encyclopedia of Type Strains, Phase I: the one thousand microbial genomes (KMG-I) project.</title>
        <authorList>
            <person name="Kyrpides N."/>
        </authorList>
    </citation>
    <scope>NUCLEOTIDE SEQUENCE [LARGE SCALE GENOMIC DNA]</scope>
    <source>
        <strain evidence="1 2">DSM 13558</strain>
    </source>
</reference>
<proteinExistence type="predicted"/>
<organism evidence="1 2">
    <name type="scientific">Sedimentibacter saalensis</name>
    <dbReference type="NCBI Taxonomy" id="130788"/>
    <lineage>
        <taxon>Bacteria</taxon>
        <taxon>Bacillati</taxon>
        <taxon>Bacillota</taxon>
        <taxon>Tissierellia</taxon>
        <taxon>Sedimentibacter</taxon>
    </lineage>
</organism>
<dbReference type="RefSeq" id="WP_170226124.1">
    <property type="nucleotide sequence ID" value="NZ_VLKH01000003.1"/>
</dbReference>
<evidence type="ECO:0000313" key="1">
    <source>
        <dbReference type="EMBL" id="TWH81574.1"/>
    </source>
</evidence>